<dbReference type="AlphaFoldDB" id="A0A5C0ATY9"/>
<dbReference type="KEGG" id="pacr:FXN63_04325"/>
<gene>
    <name evidence="2" type="ORF">FXN63_04325</name>
</gene>
<feature type="region of interest" description="Disordered" evidence="1">
    <location>
        <begin position="1"/>
        <end position="67"/>
    </location>
</feature>
<feature type="compositionally biased region" description="Basic and acidic residues" evidence="1">
    <location>
        <begin position="23"/>
        <end position="35"/>
    </location>
</feature>
<evidence type="ECO:0000313" key="3">
    <source>
        <dbReference type="Proteomes" id="UP000325161"/>
    </source>
</evidence>
<reference evidence="2 3" key="1">
    <citation type="submission" date="2019-08" db="EMBL/GenBank/DDBJ databases">
        <title>Amphibian skin-associated Pigmentiphaga: genome sequence and occurrence across geography and hosts.</title>
        <authorList>
            <person name="Bletz M.C."/>
            <person name="Bunk B."/>
            <person name="Sproeer C."/>
            <person name="Biwer P."/>
            <person name="Reiter S."/>
            <person name="Rabemananjara F.C.E."/>
            <person name="Schulz S."/>
            <person name="Overmann J."/>
            <person name="Vences M."/>
        </authorList>
    </citation>
    <scope>NUCLEOTIDE SEQUENCE [LARGE SCALE GENOMIC DNA]</scope>
    <source>
        <strain evidence="2 3">Mada1488</strain>
    </source>
</reference>
<evidence type="ECO:0000256" key="1">
    <source>
        <dbReference type="SAM" id="MobiDB-lite"/>
    </source>
</evidence>
<dbReference type="RefSeq" id="WP_148813170.1">
    <property type="nucleotide sequence ID" value="NZ_CP043046.1"/>
</dbReference>
<sequence>MDLLNIGATRGNESAIRTQGNKQDNKQDSQTDGKDAFATSMAAAQSTASSTPSVTKPDVTPKASSGGFNLQTIEAGVDAWMEKRRNTQGIGADFLARVEGTVDAYRDVLKKADAQGGFSKPKEFLQGLNSQELHALQTMHSLADPINVSALSEEGALNLLLPQTMARDLDGNGLTSVGAAQLLIFPPAHAPQSFKDSWEQAMADAKPGMRLNMEMKMWMAAGGGLDVPGAAVDGRVAYDKPGFDYLGILQQVIDSTRENLKYQSTAAQREFGQDMIDTFQRVRDQLIEAKETAQA</sequence>
<dbReference type="OrthoDB" id="9179410at2"/>
<dbReference type="EMBL" id="CP043046">
    <property type="protein sequence ID" value="QEI05146.1"/>
    <property type="molecule type" value="Genomic_DNA"/>
</dbReference>
<evidence type="ECO:0000313" key="2">
    <source>
        <dbReference type="EMBL" id="QEI05146.1"/>
    </source>
</evidence>
<proteinExistence type="predicted"/>
<feature type="compositionally biased region" description="Low complexity" evidence="1">
    <location>
        <begin position="36"/>
        <end position="55"/>
    </location>
</feature>
<organism evidence="2 3">
    <name type="scientific">Pigmentiphaga aceris</name>
    <dbReference type="NCBI Taxonomy" id="1940612"/>
    <lineage>
        <taxon>Bacteria</taxon>
        <taxon>Pseudomonadati</taxon>
        <taxon>Pseudomonadota</taxon>
        <taxon>Betaproteobacteria</taxon>
        <taxon>Burkholderiales</taxon>
        <taxon>Alcaligenaceae</taxon>
        <taxon>Pigmentiphaga</taxon>
    </lineage>
</organism>
<dbReference type="Proteomes" id="UP000325161">
    <property type="component" value="Chromosome"/>
</dbReference>
<name>A0A5C0ATY9_9BURK</name>
<protein>
    <submittedName>
        <fullName evidence="2">Uncharacterized protein</fullName>
    </submittedName>
</protein>
<feature type="compositionally biased region" description="Polar residues" evidence="1">
    <location>
        <begin position="11"/>
        <end position="22"/>
    </location>
</feature>
<keyword evidence="3" id="KW-1185">Reference proteome</keyword>
<accession>A0A5C0ATY9</accession>